<organism evidence="1 2">
    <name type="scientific">Lentzea pudingi</name>
    <dbReference type="NCBI Taxonomy" id="1789439"/>
    <lineage>
        <taxon>Bacteria</taxon>
        <taxon>Bacillati</taxon>
        <taxon>Actinomycetota</taxon>
        <taxon>Actinomycetes</taxon>
        <taxon>Pseudonocardiales</taxon>
        <taxon>Pseudonocardiaceae</taxon>
        <taxon>Lentzea</taxon>
    </lineage>
</organism>
<keyword evidence="2" id="KW-1185">Reference proteome</keyword>
<evidence type="ECO:0000313" key="1">
    <source>
        <dbReference type="EMBL" id="GGM90268.1"/>
    </source>
</evidence>
<name>A0ABQ2HWJ0_9PSEU</name>
<evidence type="ECO:0000313" key="2">
    <source>
        <dbReference type="Proteomes" id="UP000597656"/>
    </source>
</evidence>
<dbReference type="InterPro" id="IPR010982">
    <property type="entry name" value="Lambda_DNA-bd_dom_sf"/>
</dbReference>
<dbReference type="CDD" id="cd00093">
    <property type="entry name" value="HTH_XRE"/>
    <property type="match status" value="1"/>
</dbReference>
<dbReference type="Proteomes" id="UP000597656">
    <property type="component" value="Unassembled WGS sequence"/>
</dbReference>
<dbReference type="InterPro" id="IPR001387">
    <property type="entry name" value="Cro/C1-type_HTH"/>
</dbReference>
<accession>A0ABQ2HWJ0</accession>
<comment type="caution">
    <text evidence="1">The sequence shown here is derived from an EMBL/GenBank/DDBJ whole genome shotgun (WGS) entry which is preliminary data.</text>
</comment>
<dbReference type="Gene3D" id="1.10.260.40">
    <property type="entry name" value="lambda repressor-like DNA-binding domains"/>
    <property type="match status" value="1"/>
</dbReference>
<proteinExistence type="predicted"/>
<sequence length="310" mass="34763">MSGEQGLLPAAREDMAGVDRAIDTEFAAALRAAMGRRGLTLDRVRQRLADRGMKVSLSTLSYWQNGRSQPERDSSLKIVDALELLLDLPDGTLRQSLGPRRARGQAGGGQDNLLLALDTRALGPEFADLNRGLRQMITHTTVWLNEHRSIKCTSTRTVLRALRDGVDRMIVLRVHEESAPILPEVVVRFGRLGELTYLPHLRCTAAEILFDRPLPRNETAVVDYDFVAGATPRTDRHYQRNIRTGLRESLIHVVFDPAALPAACHRYHRTAHDSGKLHLERTPLDGAHSVHTLVSRWRVPVHGISWEWPD</sequence>
<gene>
    <name evidence="1" type="ORF">GCM10011609_28990</name>
</gene>
<dbReference type="SUPFAM" id="SSF47413">
    <property type="entry name" value="lambda repressor-like DNA-binding domains"/>
    <property type="match status" value="1"/>
</dbReference>
<reference evidence="2" key="1">
    <citation type="journal article" date="2019" name="Int. J. Syst. Evol. Microbiol.">
        <title>The Global Catalogue of Microorganisms (GCM) 10K type strain sequencing project: providing services to taxonomists for standard genome sequencing and annotation.</title>
        <authorList>
            <consortium name="The Broad Institute Genomics Platform"/>
            <consortium name="The Broad Institute Genome Sequencing Center for Infectious Disease"/>
            <person name="Wu L."/>
            <person name="Ma J."/>
        </authorList>
    </citation>
    <scope>NUCLEOTIDE SEQUENCE [LARGE SCALE GENOMIC DNA]</scope>
    <source>
        <strain evidence="2">CGMCC 4.7319</strain>
    </source>
</reference>
<protein>
    <recommendedName>
        <fullName evidence="3">XRE family transcriptional regulator</fullName>
    </recommendedName>
</protein>
<evidence type="ECO:0008006" key="3">
    <source>
        <dbReference type="Google" id="ProtNLM"/>
    </source>
</evidence>
<dbReference type="EMBL" id="BMNC01000003">
    <property type="protein sequence ID" value="GGM90268.1"/>
    <property type="molecule type" value="Genomic_DNA"/>
</dbReference>
<dbReference type="RefSeq" id="WP_189155185.1">
    <property type="nucleotide sequence ID" value="NZ_BMNC01000003.1"/>
</dbReference>